<keyword evidence="3" id="KW-1185">Reference proteome</keyword>
<dbReference type="InterPro" id="IPR045865">
    <property type="entry name" value="ACT-like_dom_sf"/>
</dbReference>
<feature type="domain" description="ACT" evidence="1">
    <location>
        <begin position="5"/>
        <end position="79"/>
    </location>
</feature>
<dbReference type="EMBL" id="JACRTD010000003">
    <property type="protein sequence ID" value="MBC8585025.1"/>
    <property type="molecule type" value="Genomic_DNA"/>
</dbReference>
<sequence>MAIKQLSIFVENKPGRLAEITNALSQKNIDIRALSIADTTDFGILRLIVDNPAQAESILKEDGFTVSQTDVIAIGLVDRPGQLAKALSVLQNAGVGVEYMYAFVSREDGTAAVIFRVENSALAEANLAKEGFEILSKEDVCKL</sequence>
<dbReference type="Gene3D" id="3.30.2130.10">
    <property type="entry name" value="VC0802-like"/>
    <property type="match status" value="1"/>
</dbReference>
<dbReference type="AlphaFoldDB" id="A0A926ERM1"/>
<dbReference type="Proteomes" id="UP000623678">
    <property type="component" value="Unassembled WGS sequence"/>
</dbReference>
<dbReference type="CDD" id="cd04908">
    <property type="entry name" value="ACT_Bt0572_1"/>
    <property type="match status" value="1"/>
</dbReference>
<dbReference type="PANTHER" id="PTHR40099:SF1">
    <property type="entry name" value="ACETOLACTATE SYNTHASE, SMALL SUBUNIT"/>
    <property type="match status" value="1"/>
</dbReference>
<evidence type="ECO:0000313" key="2">
    <source>
        <dbReference type="EMBL" id="MBC8585025.1"/>
    </source>
</evidence>
<dbReference type="Pfam" id="PF19571">
    <property type="entry name" value="ACT_8"/>
    <property type="match status" value="1"/>
</dbReference>
<comment type="caution">
    <text evidence="2">The sequence shown here is derived from an EMBL/GenBank/DDBJ whole genome shotgun (WGS) entry which is preliminary data.</text>
</comment>
<reference evidence="2" key="1">
    <citation type="submission" date="2020-08" db="EMBL/GenBank/DDBJ databases">
        <title>Genome public.</title>
        <authorList>
            <person name="Liu C."/>
            <person name="Sun Q."/>
        </authorList>
    </citation>
    <scope>NUCLEOTIDE SEQUENCE</scope>
    <source>
        <strain evidence="2">NSJ-64</strain>
    </source>
</reference>
<gene>
    <name evidence="2" type="ORF">H8705_05450</name>
</gene>
<dbReference type="InterPro" id="IPR002912">
    <property type="entry name" value="ACT_dom"/>
</dbReference>
<evidence type="ECO:0000313" key="3">
    <source>
        <dbReference type="Proteomes" id="UP000623678"/>
    </source>
</evidence>
<organism evidence="2 3">
    <name type="scientific">Youxingia wuxianensis</name>
    <dbReference type="NCBI Taxonomy" id="2763678"/>
    <lineage>
        <taxon>Bacteria</taxon>
        <taxon>Bacillati</taxon>
        <taxon>Bacillota</taxon>
        <taxon>Clostridia</taxon>
        <taxon>Eubacteriales</taxon>
        <taxon>Oscillospiraceae</taxon>
        <taxon>Youxingia</taxon>
    </lineage>
</organism>
<accession>A0A926ERM1</accession>
<dbReference type="PROSITE" id="PS51671">
    <property type="entry name" value="ACT"/>
    <property type="match status" value="1"/>
</dbReference>
<dbReference type="SUPFAM" id="SSF55021">
    <property type="entry name" value="ACT-like"/>
    <property type="match status" value="2"/>
</dbReference>
<proteinExistence type="predicted"/>
<dbReference type="RefSeq" id="WP_262394806.1">
    <property type="nucleotide sequence ID" value="NZ_JACRTD010000003.1"/>
</dbReference>
<protein>
    <submittedName>
        <fullName evidence="2">ACT domain-containing protein</fullName>
    </submittedName>
</protein>
<dbReference type="InterPro" id="IPR045739">
    <property type="entry name" value="ACT_dom_pair"/>
</dbReference>
<dbReference type="PANTHER" id="PTHR40099">
    <property type="entry name" value="ACETOLACTATE SYNTHASE, SMALL SUBUNIT"/>
    <property type="match status" value="1"/>
</dbReference>
<name>A0A926ERM1_9FIRM</name>
<dbReference type="CDD" id="cd04882">
    <property type="entry name" value="ACT_Bt0572_2"/>
    <property type="match status" value="1"/>
</dbReference>
<evidence type="ECO:0000259" key="1">
    <source>
        <dbReference type="PROSITE" id="PS51671"/>
    </source>
</evidence>